<reference evidence="3 4" key="1">
    <citation type="submission" date="2018-04" db="EMBL/GenBank/DDBJ databases">
        <title>Micromonosporas from Atacama Desert.</title>
        <authorList>
            <person name="Carro L."/>
            <person name="Klenk H.-P."/>
            <person name="Goodfellow M."/>
        </authorList>
    </citation>
    <scope>NUCLEOTIDE SEQUENCE [LARGE SCALE GENOMIC DNA]</scope>
    <source>
        <strain evidence="3 4">LB19</strain>
    </source>
</reference>
<evidence type="ECO:0000313" key="4">
    <source>
        <dbReference type="Proteomes" id="UP000278981"/>
    </source>
</evidence>
<accession>A0A3N9XV92</accession>
<feature type="region of interest" description="Disordered" evidence="1">
    <location>
        <begin position="1"/>
        <end position="23"/>
    </location>
</feature>
<feature type="transmembrane region" description="Helical" evidence="2">
    <location>
        <begin position="105"/>
        <end position="125"/>
    </location>
</feature>
<comment type="caution">
    <text evidence="3">The sequence shown here is derived from an EMBL/GenBank/DDBJ whole genome shotgun (WGS) entry which is preliminary data.</text>
</comment>
<feature type="transmembrane region" description="Helical" evidence="2">
    <location>
        <begin position="34"/>
        <end position="58"/>
    </location>
</feature>
<evidence type="ECO:0000256" key="2">
    <source>
        <dbReference type="SAM" id="Phobius"/>
    </source>
</evidence>
<dbReference type="Proteomes" id="UP000278981">
    <property type="component" value="Unassembled WGS sequence"/>
</dbReference>
<keyword evidence="2" id="KW-0812">Transmembrane</keyword>
<organism evidence="3 4">
    <name type="scientific">Micromonospora ureilytica</name>
    <dbReference type="NCBI Taxonomy" id="709868"/>
    <lineage>
        <taxon>Bacteria</taxon>
        <taxon>Bacillati</taxon>
        <taxon>Actinomycetota</taxon>
        <taxon>Actinomycetes</taxon>
        <taxon>Micromonosporales</taxon>
        <taxon>Micromonosporaceae</taxon>
        <taxon>Micromonospora</taxon>
    </lineage>
</organism>
<sequence>MPVLKGVNEPQNRGKMPTHEADAHRKRPTLWVRIGSAVLAVQMLALGVPASVAPLWFFDWFPFGAGWVAAGGPYNGHLLSDLGYAYLALAVVLGWAAVRPVRELCLAAAAAAVVANTPHLLFHLAHAEALPIVDSVAENALLAFTVVVGLAVFFGAYRIPAGGVASPAQQGVGLPRERA</sequence>
<protein>
    <submittedName>
        <fullName evidence="3">Uncharacterized protein</fullName>
    </submittedName>
</protein>
<keyword evidence="2" id="KW-0472">Membrane</keyword>
<keyword evidence="2" id="KW-1133">Transmembrane helix</keyword>
<evidence type="ECO:0000256" key="1">
    <source>
        <dbReference type="SAM" id="MobiDB-lite"/>
    </source>
</evidence>
<name>A0A3N9XV92_9ACTN</name>
<feature type="transmembrane region" description="Helical" evidence="2">
    <location>
        <begin position="140"/>
        <end position="159"/>
    </location>
</feature>
<dbReference type="EMBL" id="QDGB01000371">
    <property type="protein sequence ID" value="RQX11433.1"/>
    <property type="molecule type" value="Genomic_DNA"/>
</dbReference>
<evidence type="ECO:0000313" key="3">
    <source>
        <dbReference type="EMBL" id="RQX11433.1"/>
    </source>
</evidence>
<dbReference type="AlphaFoldDB" id="A0A3N9XV92"/>
<proteinExistence type="predicted"/>
<gene>
    <name evidence="3" type="ORF">DDE19_30845</name>
</gene>
<feature type="transmembrane region" description="Helical" evidence="2">
    <location>
        <begin position="78"/>
        <end position="98"/>
    </location>
</feature>